<evidence type="ECO:0000313" key="7">
    <source>
        <dbReference type="Proteomes" id="UP000177418"/>
    </source>
</evidence>
<keyword evidence="4" id="KW-0169">Cobalamin biosynthesis</keyword>
<dbReference type="GO" id="GO:0008817">
    <property type="term" value="F:corrinoid adenosyltransferase activity"/>
    <property type="evidence" value="ECO:0007669"/>
    <property type="project" value="UniProtKB-UniRule"/>
</dbReference>
<evidence type="ECO:0000259" key="5">
    <source>
        <dbReference type="Pfam" id="PF01923"/>
    </source>
</evidence>
<dbReference type="PANTHER" id="PTHR12213">
    <property type="entry name" value="CORRINOID ADENOSYLTRANSFERASE"/>
    <property type="match status" value="1"/>
</dbReference>
<sequence>MSIYTKTGDDGTTALFGGKRVKKYDNQIEAYGSVDELSSHIGLVISKLKDKKNKDLLTLIQKDLHTMMGALGGAKTDLEERGKHVAVFEKEIDLIDKKLPKLTRFILPQGGEVASLFHIARTVCRRAERNVVHFFSNNRTIEQSSHKIIVQYLNRLSDFLFMMARLYGKGKEIVT</sequence>
<dbReference type="Gene3D" id="1.20.1200.10">
    <property type="entry name" value="Cobalamin adenosyltransferase-like"/>
    <property type="match status" value="1"/>
</dbReference>
<comment type="catalytic activity">
    <reaction evidence="4">
        <text>2 cob(II)yrinate a,c diamide + reduced [electron-transfer flavoprotein] + 2 ATP = 2 adenosylcob(III)yrinate a,c-diamide + 2 triphosphate + oxidized [electron-transfer flavoprotein] + 3 H(+)</text>
        <dbReference type="Rhea" id="RHEA:11528"/>
        <dbReference type="Rhea" id="RHEA-COMP:10685"/>
        <dbReference type="Rhea" id="RHEA-COMP:10686"/>
        <dbReference type="ChEBI" id="CHEBI:15378"/>
        <dbReference type="ChEBI" id="CHEBI:18036"/>
        <dbReference type="ChEBI" id="CHEBI:30616"/>
        <dbReference type="ChEBI" id="CHEBI:57692"/>
        <dbReference type="ChEBI" id="CHEBI:58307"/>
        <dbReference type="ChEBI" id="CHEBI:58503"/>
        <dbReference type="ChEBI" id="CHEBI:58537"/>
        <dbReference type="EC" id="2.5.1.17"/>
    </reaction>
</comment>
<evidence type="ECO:0000256" key="1">
    <source>
        <dbReference type="ARBA" id="ARBA00022679"/>
    </source>
</evidence>
<comment type="catalytic activity">
    <reaction evidence="4">
        <text>2 cob(II)alamin + reduced [electron-transfer flavoprotein] + 2 ATP = 2 adenosylcob(III)alamin + 2 triphosphate + oxidized [electron-transfer flavoprotein] + 3 H(+)</text>
        <dbReference type="Rhea" id="RHEA:28671"/>
        <dbReference type="Rhea" id="RHEA-COMP:10685"/>
        <dbReference type="Rhea" id="RHEA-COMP:10686"/>
        <dbReference type="ChEBI" id="CHEBI:15378"/>
        <dbReference type="ChEBI" id="CHEBI:16304"/>
        <dbReference type="ChEBI" id="CHEBI:18036"/>
        <dbReference type="ChEBI" id="CHEBI:18408"/>
        <dbReference type="ChEBI" id="CHEBI:30616"/>
        <dbReference type="ChEBI" id="CHEBI:57692"/>
        <dbReference type="ChEBI" id="CHEBI:58307"/>
        <dbReference type="EC" id="2.5.1.17"/>
    </reaction>
</comment>
<name>A0A1F7JH49_9BACT</name>
<dbReference type="GO" id="GO:0009236">
    <property type="term" value="P:cobalamin biosynthetic process"/>
    <property type="evidence" value="ECO:0007669"/>
    <property type="project" value="UniProtKB-UniRule"/>
</dbReference>
<comment type="pathway">
    <text evidence="4">Cofactor biosynthesis; adenosylcobalamin biosynthesis; adenosylcobalamin from cob(II)yrinate a,c-diamide: step 2/7.</text>
</comment>
<reference evidence="6 7" key="1">
    <citation type="journal article" date="2016" name="Nat. Commun.">
        <title>Thousands of microbial genomes shed light on interconnected biogeochemical processes in an aquifer system.</title>
        <authorList>
            <person name="Anantharaman K."/>
            <person name="Brown C.T."/>
            <person name="Hug L.A."/>
            <person name="Sharon I."/>
            <person name="Castelle C.J."/>
            <person name="Probst A.J."/>
            <person name="Thomas B.C."/>
            <person name="Singh A."/>
            <person name="Wilkins M.J."/>
            <person name="Karaoz U."/>
            <person name="Brodie E.L."/>
            <person name="Williams K.H."/>
            <person name="Hubbard S.S."/>
            <person name="Banfield J.F."/>
        </authorList>
    </citation>
    <scope>NUCLEOTIDE SEQUENCE [LARGE SCALE GENOMIC DNA]</scope>
</reference>
<dbReference type="Proteomes" id="UP000177418">
    <property type="component" value="Unassembled WGS sequence"/>
</dbReference>
<dbReference type="InterPro" id="IPR016030">
    <property type="entry name" value="CblAdoTrfase-like"/>
</dbReference>
<feature type="domain" description="Cobalamin adenosyltransferase-like" evidence="5">
    <location>
        <begin position="3"/>
        <end position="166"/>
    </location>
</feature>
<keyword evidence="2 4" id="KW-0547">Nucleotide-binding</keyword>
<evidence type="ECO:0000256" key="4">
    <source>
        <dbReference type="RuleBase" id="RU366026"/>
    </source>
</evidence>
<comment type="similarity">
    <text evidence="4">Belongs to the Cob(I)alamin adenosyltransferase family.</text>
</comment>
<evidence type="ECO:0000256" key="3">
    <source>
        <dbReference type="ARBA" id="ARBA00022840"/>
    </source>
</evidence>
<evidence type="ECO:0000256" key="2">
    <source>
        <dbReference type="ARBA" id="ARBA00022741"/>
    </source>
</evidence>
<dbReference type="SUPFAM" id="SSF89028">
    <property type="entry name" value="Cobalamin adenosyltransferase-like"/>
    <property type="match status" value="1"/>
</dbReference>
<dbReference type="UniPathway" id="UPA00148">
    <property type="reaction ID" value="UER00233"/>
</dbReference>
<dbReference type="EMBL" id="MGAV01000012">
    <property type="protein sequence ID" value="OGK54939.1"/>
    <property type="molecule type" value="Genomic_DNA"/>
</dbReference>
<dbReference type="GO" id="GO:0005524">
    <property type="term" value="F:ATP binding"/>
    <property type="evidence" value="ECO:0007669"/>
    <property type="project" value="UniProtKB-UniRule"/>
</dbReference>
<evidence type="ECO:0000313" key="6">
    <source>
        <dbReference type="EMBL" id="OGK54939.1"/>
    </source>
</evidence>
<dbReference type="EC" id="2.5.1.17" evidence="4"/>
<keyword evidence="1 4" id="KW-0808">Transferase</keyword>
<gene>
    <name evidence="6" type="ORF">A3H78_00490</name>
</gene>
<dbReference type="Pfam" id="PF01923">
    <property type="entry name" value="Cob_adeno_trans"/>
    <property type="match status" value="1"/>
</dbReference>
<keyword evidence="3 4" id="KW-0067">ATP-binding</keyword>
<dbReference type="InterPro" id="IPR036451">
    <property type="entry name" value="CblAdoTrfase-like_sf"/>
</dbReference>
<proteinExistence type="inferred from homology"/>
<dbReference type="InterPro" id="IPR029499">
    <property type="entry name" value="PduO-typ"/>
</dbReference>
<dbReference type="PANTHER" id="PTHR12213:SF0">
    <property type="entry name" value="CORRINOID ADENOSYLTRANSFERASE MMAB"/>
    <property type="match status" value="1"/>
</dbReference>
<organism evidence="6 7">
    <name type="scientific">Candidatus Roizmanbacteria bacterium RIFCSPLOWO2_02_FULL_36_11</name>
    <dbReference type="NCBI Taxonomy" id="1802071"/>
    <lineage>
        <taxon>Bacteria</taxon>
        <taxon>Candidatus Roizmaniibacteriota</taxon>
    </lineage>
</organism>
<dbReference type="AlphaFoldDB" id="A0A1F7JH49"/>
<dbReference type="NCBIfam" id="TIGR00636">
    <property type="entry name" value="PduO_Nterm"/>
    <property type="match status" value="1"/>
</dbReference>
<accession>A0A1F7JH49</accession>
<protein>
    <recommendedName>
        <fullName evidence="4">Corrinoid adenosyltransferase</fullName>
        <ecNumber evidence="4">2.5.1.17</ecNumber>
    </recommendedName>
    <alternativeName>
        <fullName evidence="4">Cob(II)alamin adenosyltransferase</fullName>
    </alternativeName>
    <alternativeName>
        <fullName evidence="4">Cob(II)yrinic acid a,c-diamide adenosyltransferase</fullName>
    </alternativeName>
    <alternativeName>
        <fullName evidence="4">Cobinamide/cobalamin adenosyltransferase</fullName>
    </alternativeName>
</protein>
<comment type="caution">
    <text evidence="6">The sequence shown here is derived from an EMBL/GenBank/DDBJ whole genome shotgun (WGS) entry which is preliminary data.</text>
</comment>